<dbReference type="Proteomes" id="UP001056500">
    <property type="component" value="Chromosome"/>
</dbReference>
<feature type="transmembrane region" description="Helical" evidence="7">
    <location>
        <begin position="388"/>
        <end position="408"/>
    </location>
</feature>
<organism evidence="9 10">
    <name type="scientific">Brevibacillus ruminantium</name>
    <dbReference type="NCBI Taxonomy" id="2950604"/>
    <lineage>
        <taxon>Bacteria</taxon>
        <taxon>Bacillati</taxon>
        <taxon>Bacillota</taxon>
        <taxon>Bacilli</taxon>
        <taxon>Bacillales</taxon>
        <taxon>Paenibacillaceae</taxon>
        <taxon>Brevibacillus</taxon>
    </lineage>
</organism>
<accession>A0ABY4WDM4</accession>
<evidence type="ECO:0000256" key="2">
    <source>
        <dbReference type="ARBA" id="ARBA00022448"/>
    </source>
</evidence>
<dbReference type="PRINTS" id="PR01988">
    <property type="entry name" value="EXPORTERBACE"/>
</dbReference>
<keyword evidence="4 7" id="KW-0812">Transmembrane</keyword>
<feature type="transmembrane region" description="Helical" evidence="7">
    <location>
        <begin position="269"/>
        <end position="289"/>
    </location>
</feature>
<reference evidence="9" key="1">
    <citation type="submission" date="2022-06" db="EMBL/GenBank/DDBJ databases">
        <title>Genome sequencing of Brevibacillus sp. BB3-R1.</title>
        <authorList>
            <person name="Heo J."/>
            <person name="Lee D."/>
            <person name="Won M."/>
            <person name="Han B.-H."/>
            <person name="Hong S.-B."/>
            <person name="Kwon S.-W."/>
        </authorList>
    </citation>
    <scope>NUCLEOTIDE SEQUENCE</scope>
    <source>
        <strain evidence="9">BB3-R1</strain>
    </source>
</reference>
<comment type="subcellular location">
    <subcellularLocation>
        <location evidence="1">Cell membrane</location>
        <topology evidence="1">Multi-pass membrane protein</topology>
    </subcellularLocation>
</comment>
<evidence type="ECO:0000313" key="10">
    <source>
        <dbReference type="Proteomes" id="UP001056500"/>
    </source>
</evidence>
<protein>
    <submittedName>
        <fullName evidence="9">MFS transporter</fullName>
    </submittedName>
</protein>
<feature type="transmembrane region" description="Helical" evidence="7">
    <location>
        <begin position="321"/>
        <end position="340"/>
    </location>
</feature>
<feature type="domain" description="Major facilitator superfamily (MFS) profile" evidence="8">
    <location>
        <begin position="26"/>
        <end position="410"/>
    </location>
</feature>
<dbReference type="PANTHER" id="PTHR23513:SF6">
    <property type="entry name" value="MAJOR FACILITATOR SUPERFAMILY ASSOCIATED DOMAIN-CONTAINING PROTEIN"/>
    <property type="match status" value="1"/>
</dbReference>
<keyword evidence="6 7" id="KW-0472">Membrane</keyword>
<dbReference type="RefSeq" id="WP_251872371.1">
    <property type="nucleotide sequence ID" value="NZ_CP098755.1"/>
</dbReference>
<feature type="transmembrane region" description="Helical" evidence="7">
    <location>
        <begin position="103"/>
        <end position="136"/>
    </location>
</feature>
<dbReference type="CDD" id="cd06173">
    <property type="entry name" value="MFS_MefA_like"/>
    <property type="match status" value="1"/>
</dbReference>
<dbReference type="InterPro" id="IPR020846">
    <property type="entry name" value="MFS_dom"/>
</dbReference>
<dbReference type="PANTHER" id="PTHR23513">
    <property type="entry name" value="INTEGRAL MEMBRANE EFFLUX PROTEIN-RELATED"/>
    <property type="match status" value="1"/>
</dbReference>
<keyword evidence="3" id="KW-1003">Cell membrane</keyword>
<feature type="transmembrane region" description="Helical" evidence="7">
    <location>
        <begin position="296"/>
        <end position="315"/>
    </location>
</feature>
<evidence type="ECO:0000256" key="7">
    <source>
        <dbReference type="SAM" id="Phobius"/>
    </source>
</evidence>
<dbReference type="Pfam" id="PF07690">
    <property type="entry name" value="MFS_1"/>
    <property type="match status" value="1"/>
</dbReference>
<feature type="transmembrane region" description="Helical" evidence="7">
    <location>
        <begin position="241"/>
        <end position="263"/>
    </location>
</feature>
<evidence type="ECO:0000256" key="5">
    <source>
        <dbReference type="ARBA" id="ARBA00022989"/>
    </source>
</evidence>
<name>A0ABY4WDM4_9BACL</name>
<keyword evidence="10" id="KW-1185">Reference proteome</keyword>
<sequence>MNSNSAPVIKEKQSSTSSSHVFSIKNYRYLLIAQAVSDLGDGVYAMALIWAMKIMTGSSLQMSIILVAEIVPLILLGMIAGVFVDSWSKRKIMVVSDLFRGGIVLILSVLSFLSLLAPWMLIVGAVLLSSFSAFFSPARTVAVRYIVPENLIMQAQSFSTTVQTIVGLLAPVISGILISIDIKYAFLFNAISYLLSLVFIVLIKHEALIKKTTETLRMKELGEKILIGYKAVWEISILRGLVIYLIAINFIFAPISILFPLYVTNASELATLEVFFFIGVLSGSLLIGFLKKVKKIMIILLGLSMVLLSFIGMAYSGDMFITVAFVLLMGMGSPLANITLQSLFITKVPSDVLGRAVSSLKVFLGLAKPVSLLLTGSLLVMYSVKDLLLFMSILGIFVVILISLNANFRKE</sequence>
<feature type="transmembrane region" description="Helical" evidence="7">
    <location>
        <begin position="360"/>
        <end position="382"/>
    </location>
</feature>
<feature type="transmembrane region" description="Helical" evidence="7">
    <location>
        <begin position="64"/>
        <end position="83"/>
    </location>
</feature>
<dbReference type="PROSITE" id="PS50850">
    <property type="entry name" value="MFS"/>
    <property type="match status" value="1"/>
</dbReference>
<evidence type="ECO:0000256" key="1">
    <source>
        <dbReference type="ARBA" id="ARBA00004651"/>
    </source>
</evidence>
<keyword evidence="5 7" id="KW-1133">Transmembrane helix</keyword>
<gene>
    <name evidence="9" type="ORF">NDK47_24745</name>
</gene>
<evidence type="ECO:0000256" key="3">
    <source>
        <dbReference type="ARBA" id="ARBA00022475"/>
    </source>
</evidence>
<feature type="transmembrane region" description="Helical" evidence="7">
    <location>
        <begin position="184"/>
        <end position="203"/>
    </location>
</feature>
<evidence type="ECO:0000259" key="8">
    <source>
        <dbReference type="PROSITE" id="PS50850"/>
    </source>
</evidence>
<dbReference type="InterPro" id="IPR036259">
    <property type="entry name" value="MFS_trans_sf"/>
</dbReference>
<dbReference type="InterPro" id="IPR011701">
    <property type="entry name" value="MFS"/>
</dbReference>
<dbReference type="InterPro" id="IPR022324">
    <property type="entry name" value="Bacilysin_exporter_BacE_put"/>
</dbReference>
<dbReference type="EMBL" id="CP098755">
    <property type="protein sequence ID" value="USG65278.1"/>
    <property type="molecule type" value="Genomic_DNA"/>
</dbReference>
<evidence type="ECO:0000256" key="6">
    <source>
        <dbReference type="ARBA" id="ARBA00023136"/>
    </source>
</evidence>
<dbReference type="SUPFAM" id="SSF103473">
    <property type="entry name" value="MFS general substrate transporter"/>
    <property type="match status" value="1"/>
</dbReference>
<feature type="transmembrane region" description="Helical" evidence="7">
    <location>
        <begin position="29"/>
        <end position="52"/>
    </location>
</feature>
<dbReference type="Gene3D" id="1.20.1250.20">
    <property type="entry name" value="MFS general substrate transporter like domains"/>
    <property type="match status" value="1"/>
</dbReference>
<evidence type="ECO:0000313" key="9">
    <source>
        <dbReference type="EMBL" id="USG65278.1"/>
    </source>
</evidence>
<evidence type="ECO:0000256" key="4">
    <source>
        <dbReference type="ARBA" id="ARBA00022692"/>
    </source>
</evidence>
<keyword evidence="2" id="KW-0813">Transport</keyword>
<proteinExistence type="predicted"/>